<dbReference type="Proteomes" id="UP000595917">
    <property type="component" value="Chromosome"/>
</dbReference>
<dbReference type="AlphaFoldDB" id="A0A7T7XS15"/>
<dbReference type="EMBL" id="CP067089">
    <property type="protein sequence ID" value="QQO11441.1"/>
    <property type="molecule type" value="Genomic_DNA"/>
</dbReference>
<organism evidence="1 2">
    <name type="scientific">Breznakiella homolactica</name>
    <dbReference type="NCBI Taxonomy" id="2798577"/>
    <lineage>
        <taxon>Bacteria</taxon>
        <taxon>Pseudomonadati</taxon>
        <taxon>Spirochaetota</taxon>
        <taxon>Spirochaetia</taxon>
        <taxon>Spirochaetales</taxon>
        <taxon>Breznakiellaceae</taxon>
        <taxon>Breznakiella</taxon>
    </lineage>
</organism>
<evidence type="ECO:0000313" key="1">
    <source>
        <dbReference type="EMBL" id="QQO11441.1"/>
    </source>
</evidence>
<protein>
    <submittedName>
        <fullName evidence="1">Uncharacterized protein</fullName>
    </submittedName>
</protein>
<reference evidence="1" key="1">
    <citation type="submission" date="2021-01" db="EMBL/GenBank/DDBJ databases">
        <title>Description of Breznakiella homolactica.</title>
        <authorList>
            <person name="Song Y."/>
            <person name="Brune A."/>
        </authorList>
    </citation>
    <scope>NUCLEOTIDE SEQUENCE</scope>
    <source>
        <strain evidence="1">RmG30</strain>
    </source>
</reference>
<proteinExistence type="predicted"/>
<dbReference type="KEGG" id="bhc:JFL75_19095"/>
<keyword evidence="2" id="KW-1185">Reference proteome</keyword>
<evidence type="ECO:0000313" key="2">
    <source>
        <dbReference type="Proteomes" id="UP000595917"/>
    </source>
</evidence>
<sequence length="113" mass="12968">MDGKLYRKGRMHLATTADELEIQSTDEVGMNTRYRDIMLLSRVIDELEGISPVTVEIIENLFEADFLYLQLLYKELNGDMETRITATCPECGTRSQVHIPSLYEDMGLYKDQG</sequence>
<name>A0A7T7XS15_9SPIR</name>
<accession>A0A7T7XS15</accession>
<gene>
    <name evidence="1" type="ORF">JFL75_19095</name>
</gene>